<feature type="domain" description="NAD-dependent epimerase/dehydratase" evidence="5">
    <location>
        <begin position="7"/>
        <end position="235"/>
    </location>
</feature>
<organism evidence="6">
    <name type="scientific">viral metagenome</name>
    <dbReference type="NCBI Taxonomy" id="1070528"/>
    <lineage>
        <taxon>unclassified sequences</taxon>
        <taxon>metagenomes</taxon>
        <taxon>organismal metagenomes</taxon>
    </lineage>
</organism>
<keyword evidence="4" id="KW-0413">Isomerase</keyword>
<dbReference type="EMBL" id="MT144019">
    <property type="protein sequence ID" value="QJA46702.1"/>
    <property type="molecule type" value="Genomic_DNA"/>
</dbReference>
<dbReference type="GO" id="GO:0016853">
    <property type="term" value="F:isomerase activity"/>
    <property type="evidence" value="ECO:0007669"/>
    <property type="project" value="UniProtKB-KW"/>
</dbReference>
<dbReference type="SUPFAM" id="SSF51735">
    <property type="entry name" value="NAD(P)-binding Rossmann-fold domains"/>
    <property type="match status" value="1"/>
</dbReference>
<name>A0A6H1ZGV3_9ZZZZ</name>
<evidence type="ECO:0000313" key="6">
    <source>
        <dbReference type="EMBL" id="QJA46702.1"/>
    </source>
</evidence>
<dbReference type="GO" id="GO:0050577">
    <property type="term" value="F:GDP-L-fucose synthase activity"/>
    <property type="evidence" value="ECO:0007669"/>
    <property type="project" value="TreeGrafter"/>
</dbReference>
<evidence type="ECO:0000256" key="3">
    <source>
        <dbReference type="ARBA" id="ARBA00023002"/>
    </source>
</evidence>
<dbReference type="HAMAP" id="MF_00956">
    <property type="entry name" value="GDP_fucose_synth"/>
    <property type="match status" value="1"/>
</dbReference>
<keyword evidence="2" id="KW-0521">NADP</keyword>
<proteinExistence type="inferred from homology"/>
<evidence type="ECO:0000256" key="1">
    <source>
        <dbReference type="ARBA" id="ARBA00005959"/>
    </source>
</evidence>
<dbReference type="PANTHER" id="PTHR43238:SF1">
    <property type="entry name" value="GDP-L-FUCOSE SYNTHASE"/>
    <property type="match status" value="1"/>
</dbReference>
<evidence type="ECO:0000313" key="7">
    <source>
        <dbReference type="EMBL" id="QJH94385.1"/>
    </source>
</evidence>
<dbReference type="InterPro" id="IPR028614">
    <property type="entry name" value="GDP_fucose/colitose_synth"/>
</dbReference>
<sequence length="307" mass="34416">MEKNSRIYIAGHTGLVGSAVVRELRRRGYVRIQVSDSSVTDLRDRYKTRSWFGAYGPEYVFLCAAHAGGIKEAIGHPVEMLSDNILIQTNVINACKEFGVKKLINFGSSCLYPVDAEQPYREEQLGTGKTDENWSYAAAKLAGIELCRAHHRQYGRNFMSVIPCNIYGINDRFDEYGHVIPSLIRKFHEGGVVELWGDGNAKREFLYSDDLAEACVLLMEGYTYSDLVDGVVNIGSGEETQICGLKAVISNTVKNYTLNTWNFSKPSGVPSKLMDSSRMRAFGWKPKTSLEDGIRKVYGWYNNSARC</sequence>
<evidence type="ECO:0000259" key="5">
    <source>
        <dbReference type="Pfam" id="PF01370"/>
    </source>
</evidence>
<dbReference type="AlphaFoldDB" id="A0A6H1ZGV3"/>
<dbReference type="Pfam" id="PF01370">
    <property type="entry name" value="Epimerase"/>
    <property type="match status" value="1"/>
</dbReference>
<evidence type="ECO:0000256" key="4">
    <source>
        <dbReference type="ARBA" id="ARBA00023235"/>
    </source>
</evidence>
<evidence type="ECO:0000256" key="2">
    <source>
        <dbReference type="ARBA" id="ARBA00022857"/>
    </source>
</evidence>
<accession>A0A6H1ZGV3</accession>
<protein>
    <submittedName>
        <fullName evidence="6">Putative NADH dehydrogenase</fullName>
    </submittedName>
</protein>
<dbReference type="PANTHER" id="PTHR43238">
    <property type="entry name" value="GDP-L-FUCOSE SYNTHASE"/>
    <property type="match status" value="1"/>
</dbReference>
<dbReference type="InterPro" id="IPR036291">
    <property type="entry name" value="NAD(P)-bd_dom_sf"/>
</dbReference>
<reference evidence="6" key="1">
    <citation type="submission" date="2020-03" db="EMBL/GenBank/DDBJ databases">
        <title>The deep terrestrial virosphere.</title>
        <authorList>
            <person name="Holmfeldt K."/>
            <person name="Nilsson E."/>
            <person name="Simone D."/>
            <person name="Lopez-Fernandez M."/>
            <person name="Wu X."/>
            <person name="de Brujin I."/>
            <person name="Lundin D."/>
            <person name="Andersson A."/>
            <person name="Bertilsson S."/>
            <person name="Dopson M."/>
        </authorList>
    </citation>
    <scope>NUCLEOTIDE SEQUENCE</scope>
    <source>
        <strain evidence="6">TM448A00520</strain>
        <strain evidence="7">TM448B00218</strain>
    </source>
</reference>
<gene>
    <name evidence="6" type="ORF">TM448A00520_0011</name>
    <name evidence="7" type="ORF">TM448B00218_0028</name>
</gene>
<comment type="similarity">
    <text evidence="1">Belongs to the NAD(P)-dependent epimerase/dehydratase family. Fucose synthase subfamily.</text>
</comment>
<dbReference type="Gene3D" id="3.90.25.10">
    <property type="entry name" value="UDP-galactose 4-epimerase, domain 1"/>
    <property type="match status" value="1"/>
</dbReference>
<dbReference type="EMBL" id="MT144600">
    <property type="protein sequence ID" value="QJH94385.1"/>
    <property type="molecule type" value="Genomic_DNA"/>
</dbReference>
<dbReference type="Gene3D" id="3.40.50.720">
    <property type="entry name" value="NAD(P)-binding Rossmann-like Domain"/>
    <property type="match status" value="1"/>
</dbReference>
<keyword evidence="3" id="KW-0560">Oxidoreductase</keyword>
<dbReference type="InterPro" id="IPR001509">
    <property type="entry name" value="Epimerase_deHydtase"/>
</dbReference>